<dbReference type="FunCoup" id="A0A6P5IP06">
    <property type="interactions" value="25"/>
</dbReference>
<dbReference type="PANTHER" id="PTHR16201:SF53">
    <property type="entry name" value="TRANSMEMBRANE PROTEIN 44"/>
    <property type="match status" value="1"/>
</dbReference>
<evidence type="ECO:0000256" key="2">
    <source>
        <dbReference type="SAM" id="Phobius"/>
    </source>
</evidence>
<dbReference type="KEGG" id="pcw:110193115"/>
<proteinExistence type="predicted"/>
<keyword evidence="2" id="KW-1133">Transmembrane helix</keyword>
<dbReference type="InParanoid" id="A0A6P5IP06"/>
<feature type="region of interest" description="Disordered" evidence="1">
    <location>
        <begin position="378"/>
        <end position="417"/>
    </location>
</feature>
<feature type="transmembrane region" description="Helical" evidence="2">
    <location>
        <begin position="52"/>
        <end position="75"/>
    </location>
</feature>
<dbReference type="InterPro" id="IPR051415">
    <property type="entry name" value="LAAT-1"/>
</dbReference>
<evidence type="ECO:0000256" key="1">
    <source>
        <dbReference type="SAM" id="MobiDB-lite"/>
    </source>
</evidence>
<keyword evidence="2" id="KW-0472">Membrane</keyword>
<dbReference type="GeneID" id="110193115"/>
<keyword evidence="2 4" id="KW-0812">Transmembrane</keyword>
<accession>A0A6P5IP06</accession>
<name>A0A6P5IP06_PHACI</name>
<reference evidence="4" key="1">
    <citation type="submission" date="2025-08" db="UniProtKB">
        <authorList>
            <consortium name="RefSeq"/>
        </authorList>
    </citation>
    <scope>IDENTIFICATION</scope>
    <source>
        <tissue evidence="4">Spleen</tissue>
    </source>
</reference>
<evidence type="ECO:0000313" key="4">
    <source>
        <dbReference type="RefSeq" id="XP_020820374.1"/>
    </source>
</evidence>
<protein>
    <submittedName>
        <fullName evidence="4">Transmembrane protein 44</fullName>
    </submittedName>
</protein>
<dbReference type="GO" id="GO:0015174">
    <property type="term" value="F:basic amino acid transmembrane transporter activity"/>
    <property type="evidence" value="ECO:0007669"/>
    <property type="project" value="TreeGrafter"/>
</dbReference>
<feature type="transmembrane region" description="Helical" evidence="2">
    <location>
        <begin position="96"/>
        <end position="116"/>
    </location>
</feature>
<feature type="transmembrane region" description="Helical" evidence="2">
    <location>
        <begin position="210"/>
        <end position="233"/>
    </location>
</feature>
<keyword evidence="3" id="KW-1185">Reference proteome</keyword>
<dbReference type="Proteomes" id="UP000515140">
    <property type="component" value="Unplaced"/>
</dbReference>
<gene>
    <name evidence="4" type="primary">TMEM44</name>
</gene>
<dbReference type="CTD" id="93109"/>
<dbReference type="AlphaFoldDB" id="A0A6P5IP06"/>
<dbReference type="RefSeq" id="XP_020820374.1">
    <property type="nucleotide sequence ID" value="XM_020964715.1"/>
</dbReference>
<evidence type="ECO:0000313" key="3">
    <source>
        <dbReference type="Proteomes" id="UP000515140"/>
    </source>
</evidence>
<dbReference type="PANTHER" id="PTHR16201">
    <property type="entry name" value="SEVEN TRANSMEMBRANE PROTEIN 1-RELATED"/>
    <property type="match status" value="1"/>
</dbReference>
<feature type="transmembrane region" description="Helical" evidence="2">
    <location>
        <begin position="179"/>
        <end position="198"/>
    </location>
</feature>
<sequence>MEQDPHNSPARCFYLGCCKKSSRDRSVPCVIYRFVGSVSDAFGALLSKQLPIQVFTGVYLAAIEVVSLILLLFPICGSEIKPELGRCSRERMRRKLRAGIFVLLVPLGVGTGWLALAPPAPAALEFRGAQRRLLGSVLQENPEALGYLLGGVGLIVSWTSRIPSFSKICQGKAFSCLHLWARGFSALAGFLYTSAIVAHDRQPEYLLRAVPWFLISLGASTLDLALIFLSCVVQSKMRRVLGFSIEATETPDMQALLTFAEREEDNRQEEVEEEKNSNWVPLHMLPHTKYLQKMAAIGRYMELTIEHVQEVGCSTTRFPGDGQTGTRDALLQAPPSLLEPPAYPPIQVIHAKVSSTSSSEVSSISSELEQKYWEALNSEQWDSEDVNLPRNRGSTETPRAPAQEGPGRQAPPTAAAQ</sequence>
<organism evidence="3 4">
    <name type="scientific">Phascolarctos cinereus</name>
    <name type="common">Koala</name>
    <dbReference type="NCBI Taxonomy" id="38626"/>
    <lineage>
        <taxon>Eukaryota</taxon>
        <taxon>Metazoa</taxon>
        <taxon>Chordata</taxon>
        <taxon>Craniata</taxon>
        <taxon>Vertebrata</taxon>
        <taxon>Euteleostomi</taxon>
        <taxon>Mammalia</taxon>
        <taxon>Metatheria</taxon>
        <taxon>Diprotodontia</taxon>
        <taxon>Phascolarctidae</taxon>
        <taxon>Phascolarctos</taxon>
    </lineage>
</organism>
<feature type="transmembrane region" description="Helical" evidence="2">
    <location>
        <begin position="144"/>
        <end position="159"/>
    </location>
</feature>